<dbReference type="Gene3D" id="3.20.20.140">
    <property type="entry name" value="Metal-dependent hydrolases"/>
    <property type="match status" value="1"/>
</dbReference>
<dbReference type="STRING" id="1035707.SAMN05216552_1006221"/>
<evidence type="ECO:0000256" key="1">
    <source>
        <dbReference type="SAM" id="MobiDB-lite"/>
    </source>
</evidence>
<accession>A0A1I7HVX4</accession>
<dbReference type="AlphaFoldDB" id="A0A1I7HVX4"/>
<protein>
    <recommendedName>
        <fullName evidence="4">Phosphotransferase</fullName>
    </recommendedName>
</protein>
<evidence type="ECO:0000313" key="2">
    <source>
        <dbReference type="EMBL" id="SFU64791.1"/>
    </source>
</evidence>
<name>A0A1I7HVX4_9BURK</name>
<reference evidence="3" key="1">
    <citation type="submission" date="2016-10" db="EMBL/GenBank/DDBJ databases">
        <authorList>
            <person name="Varghese N."/>
            <person name="Submissions S."/>
        </authorList>
    </citation>
    <scope>NUCLEOTIDE SEQUENCE [LARGE SCALE GENOMIC DNA]</scope>
    <source>
        <strain evidence="3">CGMCC 1.11014</strain>
    </source>
</reference>
<dbReference type="InterPro" id="IPR016195">
    <property type="entry name" value="Pol/histidinol_Pase-like"/>
</dbReference>
<dbReference type="NCBIfam" id="NF038032">
    <property type="entry name" value="CehA_McbA_metalo"/>
    <property type="match status" value="1"/>
</dbReference>
<evidence type="ECO:0000313" key="3">
    <source>
        <dbReference type="Proteomes" id="UP000199391"/>
    </source>
</evidence>
<proteinExistence type="predicted"/>
<keyword evidence="3" id="KW-1185">Reference proteome</keyword>
<evidence type="ECO:0008006" key="4">
    <source>
        <dbReference type="Google" id="ProtNLM"/>
    </source>
</evidence>
<dbReference type="EMBL" id="FPBO01000006">
    <property type="protein sequence ID" value="SFU64791.1"/>
    <property type="molecule type" value="Genomic_DNA"/>
</dbReference>
<dbReference type="SUPFAM" id="SSF89550">
    <property type="entry name" value="PHP domain-like"/>
    <property type="match status" value="1"/>
</dbReference>
<dbReference type="Proteomes" id="UP000199391">
    <property type="component" value="Unassembled WGS sequence"/>
</dbReference>
<organism evidence="2 3">
    <name type="scientific">Pseudoduganella namucuonensis</name>
    <dbReference type="NCBI Taxonomy" id="1035707"/>
    <lineage>
        <taxon>Bacteria</taxon>
        <taxon>Pseudomonadati</taxon>
        <taxon>Pseudomonadota</taxon>
        <taxon>Betaproteobacteria</taxon>
        <taxon>Burkholderiales</taxon>
        <taxon>Oxalobacteraceae</taxon>
        <taxon>Telluria group</taxon>
        <taxon>Pseudoduganella</taxon>
    </lineage>
</organism>
<feature type="region of interest" description="Disordered" evidence="1">
    <location>
        <begin position="173"/>
        <end position="194"/>
    </location>
</feature>
<gene>
    <name evidence="2" type="ORF">SAMN05216552_1006221</name>
</gene>
<sequence>MLTAGVVCWGSHGTIMCAPSQQRDHHEFEAALEAPYRLDTGGAPARVTLRFSQPGGEAAVRWRLELVDPAGRVLRRWRGRAALRDGAASVTVPVSAPSVAAAGAPGPHRLRIRAEPMDARGRTRGAEAVAQHWDVALAPPARLAMPPAGAAAAAAQALPYTVYYGNLHSQTSHSDGGGALDHCEGAQAPQSAPFGPDDAYEYARVHGLDFLLTSEHNHMYDGSEGTEPAADPARAKALYQSGLSAAAAYSAAHPGFLALYGMEWGVISNGGHLNILNSNELLGWERNGAGELLADTHTAKGGYAALYTLMRQRGWLGQFNHPKQSQFKVRGKALGYSEAGDEAMALCEVMNTSAFSTNTTETEGFRSNYEDSCVRLLEAGYHLAFASNQDNHCANWGMSYTNRTGVLIPEGEALTMGSFLQAIRARRVFATMDKQARLILTANGRLMGERFDNSGPLTLEVRHLNTAGVGASALSIVAGVPGKPGSSAPLPGAAAVTTITPEPGEHFYYARLTQEDGKLLWSAPVWVRQR</sequence>